<dbReference type="PANTHER" id="PTHR46323">
    <property type="entry name" value="BETA-GALACTOSIDASE"/>
    <property type="match status" value="1"/>
</dbReference>
<dbReference type="InterPro" id="IPR006104">
    <property type="entry name" value="Glyco_hydro_2_N"/>
</dbReference>
<dbReference type="InterPro" id="IPR006103">
    <property type="entry name" value="Glyco_hydro_2_cat"/>
</dbReference>
<dbReference type="InterPro" id="IPR050347">
    <property type="entry name" value="Bact_Beta-galactosidase"/>
</dbReference>
<dbReference type="GO" id="GO:0005990">
    <property type="term" value="P:lactose catabolic process"/>
    <property type="evidence" value="ECO:0007669"/>
    <property type="project" value="TreeGrafter"/>
</dbReference>
<dbReference type="Gene3D" id="2.70.98.10">
    <property type="match status" value="1"/>
</dbReference>
<dbReference type="SUPFAM" id="SSF74650">
    <property type="entry name" value="Galactose mutarotase-like"/>
    <property type="match status" value="1"/>
</dbReference>
<dbReference type="InterPro" id="IPR017853">
    <property type="entry name" value="GH"/>
</dbReference>
<dbReference type="InterPro" id="IPR032312">
    <property type="entry name" value="LacZ_4"/>
</dbReference>
<dbReference type="PROSITE" id="PS00719">
    <property type="entry name" value="GLYCOSYL_HYDROL_F2_1"/>
    <property type="match status" value="1"/>
</dbReference>
<evidence type="ECO:0000256" key="6">
    <source>
        <dbReference type="ARBA" id="ARBA00023295"/>
    </source>
</evidence>
<dbReference type="GO" id="GO:0030246">
    <property type="term" value="F:carbohydrate binding"/>
    <property type="evidence" value="ECO:0007669"/>
    <property type="project" value="InterPro"/>
</dbReference>
<dbReference type="Proteomes" id="UP000184612">
    <property type="component" value="Unassembled WGS sequence"/>
</dbReference>
<proteinExistence type="inferred from homology"/>
<dbReference type="PROSITE" id="PS00608">
    <property type="entry name" value="GLYCOSYL_HYDROL_F2_2"/>
    <property type="match status" value="1"/>
</dbReference>
<keyword evidence="11" id="KW-1185">Reference proteome</keyword>
<feature type="domain" description="Beta galactosidase small chain/" evidence="9">
    <location>
        <begin position="728"/>
        <end position="1000"/>
    </location>
</feature>
<dbReference type="InterPro" id="IPR011013">
    <property type="entry name" value="Gal_mutarotase_sf_dom"/>
</dbReference>
<comment type="similarity">
    <text evidence="2 8">Belongs to the glycosyl hydrolase 2 family.</text>
</comment>
<dbReference type="Pfam" id="PF02836">
    <property type="entry name" value="Glyco_hydro_2_C"/>
    <property type="match status" value="1"/>
</dbReference>
<dbReference type="InterPro" id="IPR004199">
    <property type="entry name" value="B-gal_small/dom_5"/>
</dbReference>
<evidence type="ECO:0000256" key="1">
    <source>
        <dbReference type="ARBA" id="ARBA00001412"/>
    </source>
</evidence>
<dbReference type="EC" id="3.2.1.23" evidence="3 8"/>
<dbReference type="AlphaFoldDB" id="A0A1M7YF12"/>
<sequence>MERQKKRWEDHTVMHINRLLGHAAFDRYPSYEAALREDKSKRDVISLNGSWDFLYLEAPEYSPSDFYKPEADTKEWGTITVPSCWQLKGYGQMHYTDVLYLFPINPPYVPTKNPTGIYRRSFAVGEEWLNNRTIIKFHGIESAYDLWVNGQYVGYSKVSRMSAEFDLTGIITAGENQITVRVYQWSDGTYLEDQDMWWLSGIYRDVELINMGHTCIRDCHIETDLNETYEDGILKVKVLMDKPSGDTSLQWVLLDEEEKTISEGSLANISETTGIHIPVEKVKLWNAEKPYGYTFLLMRYQGEELKEAIPFYAGFRKIEIKGSTFTVNGKAVLLNGVNRHDFDPENGRTVTKENMLSDILLMKQHNINAIRCSHYPANEYLYELCDRYGLYVIDEADLECHGFELSGEYNRISNDPSWENAYVDRVKRMIERDRNHPCIIMWSLGNESSFGCNFEKMARIAKELDPTRLIHYEGDSEAKVTDVYSTMYTRLNKLIEIGEGDQGENKPHVMCEYGHSMGNGPGGLFEYQQVYRKYERLQGGFIWEWFDHGIETRRDNGEIYYKYGGDYGDTPTNGSFCIDGLLFPDRTPSPALKEYKHVIAPVKAVLKSWEDRLIEVENCYDFLSLEHLELQWNISYDDKVLFEGERKDLNVLPGTKQEMKLSCGPITPLPNTDYYLNLIFVLKEDTSYAKAGHLVAREQFHLPVFLEERSKYSEKDSFNVVSGETEIVIQNENTEVVFNTVYGTLVSYKAYGRELVNKGPELTVDRAIIDNDMYKKEDWRNKYFLQLSSEQLEAMQIEQKKENVVVTFYKYFSCLNQSWGYYLIYRYHLHSDGKLELKLTGEVRKEGEIFPSMLPRIGIVFHTPKLTEVAWYGKGYEENYCDSAKAAFMGVYRGNVGSFHTDYAYPQENGHREQVKWFSLTDGKEGLLIKAAGPVGINVHDYTKEALEKAAHIGCIEKSDDVVVNIDYRQSGLGSNSCGEEQLEPYRTALEDFKIHLEFSKVKAFDEIAESKKIYF</sequence>
<dbReference type="GO" id="GO:0004565">
    <property type="term" value="F:beta-galactosidase activity"/>
    <property type="evidence" value="ECO:0007669"/>
    <property type="project" value="UniProtKB-EC"/>
</dbReference>
<dbReference type="Gene3D" id="3.20.20.80">
    <property type="entry name" value="Glycosidases"/>
    <property type="match status" value="1"/>
</dbReference>
<dbReference type="Pfam" id="PF02929">
    <property type="entry name" value="Bgal_small_N"/>
    <property type="match status" value="1"/>
</dbReference>
<dbReference type="InterPro" id="IPR023232">
    <property type="entry name" value="Glyco_hydro_2_AS"/>
</dbReference>
<dbReference type="Pfam" id="PF02837">
    <property type="entry name" value="Glyco_hydro_2_N"/>
    <property type="match status" value="1"/>
</dbReference>
<dbReference type="InterPro" id="IPR008979">
    <property type="entry name" value="Galactose-bd-like_sf"/>
</dbReference>
<dbReference type="Pfam" id="PF00703">
    <property type="entry name" value="Glyco_hydro_2"/>
    <property type="match status" value="1"/>
</dbReference>
<dbReference type="EMBL" id="FRFD01000009">
    <property type="protein sequence ID" value="SHO51176.1"/>
    <property type="molecule type" value="Genomic_DNA"/>
</dbReference>
<dbReference type="Gene3D" id="2.60.120.260">
    <property type="entry name" value="Galactose-binding domain-like"/>
    <property type="match status" value="1"/>
</dbReference>
<evidence type="ECO:0000313" key="11">
    <source>
        <dbReference type="Proteomes" id="UP000184612"/>
    </source>
</evidence>
<keyword evidence="5 8" id="KW-0378">Hydrolase</keyword>
<dbReference type="STRING" id="1121345.SAMN02745217_03047"/>
<reference evidence="10 11" key="1">
    <citation type="submission" date="2016-12" db="EMBL/GenBank/DDBJ databases">
        <authorList>
            <person name="Song W.-J."/>
            <person name="Kurnit D.M."/>
        </authorList>
    </citation>
    <scope>NUCLEOTIDE SEQUENCE [LARGE SCALE GENOMIC DNA]</scope>
    <source>
        <strain evidence="10 11">DSM 12503</strain>
    </source>
</reference>
<dbReference type="InterPro" id="IPR013783">
    <property type="entry name" value="Ig-like_fold"/>
</dbReference>
<dbReference type="GO" id="GO:0009341">
    <property type="term" value="C:beta-galactosidase complex"/>
    <property type="evidence" value="ECO:0007669"/>
    <property type="project" value="InterPro"/>
</dbReference>
<dbReference type="SUPFAM" id="SSF49303">
    <property type="entry name" value="beta-Galactosidase/glucuronidase domain"/>
    <property type="match status" value="2"/>
</dbReference>
<evidence type="ECO:0000256" key="8">
    <source>
        <dbReference type="RuleBase" id="RU361154"/>
    </source>
</evidence>
<dbReference type="InterPro" id="IPR006101">
    <property type="entry name" value="Glyco_hydro_2"/>
</dbReference>
<dbReference type="PANTHER" id="PTHR46323:SF2">
    <property type="entry name" value="BETA-GALACTOSIDASE"/>
    <property type="match status" value="1"/>
</dbReference>
<gene>
    <name evidence="10" type="ORF">SAMN02745217_03047</name>
</gene>
<organism evidence="10 11">
    <name type="scientific">Anaerocolumna xylanovorans DSM 12503</name>
    <dbReference type="NCBI Taxonomy" id="1121345"/>
    <lineage>
        <taxon>Bacteria</taxon>
        <taxon>Bacillati</taxon>
        <taxon>Bacillota</taxon>
        <taxon>Clostridia</taxon>
        <taxon>Lachnospirales</taxon>
        <taxon>Lachnospiraceae</taxon>
        <taxon>Anaerocolumna</taxon>
    </lineage>
</organism>
<dbReference type="InterPro" id="IPR023230">
    <property type="entry name" value="Glyco_hydro_2_CS"/>
</dbReference>
<accession>A0A1M7YF12</accession>
<dbReference type="InterPro" id="IPR036156">
    <property type="entry name" value="Beta-gal/glucu_dom_sf"/>
</dbReference>
<dbReference type="InterPro" id="IPR006102">
    <property type="entry name" value="Ig-like_GH2"/>
</dbReference>
<dbReference type="RefSeq" id="WP_073589938.1">
    <property type="nucleotide sequence ID" value="NZ_FRFD01000009.1"/>
</dbReference>
<dbReference type="SMART" id="SM01038">
    <property type="entry name" value="Bgal_small_N"/>
    <property type="match status" value="1"/>
</dbReference>
<evidence type="ECO:0000256" key="5">
    <source>
        <dbReference type="ARBA" id="ARBA00022801"/>
    </source>
</evidence>
<dbReference type="Pfam" id="PF16353">
    <property type="entry name" value="LacZ_4"/>
    <property type="match status" value="1"/>
</dbReference>
<dbReference type="Gene3D" id="2.60.40.10">
    <property type="entry name" value="Immunoglobulins"/>
    <property type="match status" value="2"/>
</dbReference>
<dbReference type="PRINTS" id="PR00132">
    <property type="entry name" value="GLHYDRLASE2"/>
</dbReference>
<evidence type="ECO:0000256" key="3">
    <source>
        <dbReference type="ARBA" id="ARBA00012756"/>
    </source>
</evidence>
<evidence type="ECO:0000256" key="7">
    <source>
        <dbReference type="ARBA" id="ARBA00032230"/>
    </source>
</evidence>
<dbReference type="SUPFAM" id="SSF51445">
    <property type="entry name" value="(Trans)glycosidases"/>
    <property type="match status" value="1"/>
</dbReference>
<comment type="catalytic activity">
    <reaction evidence="1 8">
        <text>Hydrolysis of terminal non-reducing beta-D-galactose residues in beta-D-galactosides.</text>
        <dbReference type="EC" id="3.2.1.23"/>
    </reaction>
</comment>
<dbReference type="InterPro" id="IPR014718">
    <property type="entry name" value="GH-type_carb-bd"/>
</dbReference>
<dbReference type="SUPFAM" id="SSF49785">
    <property type="entry name" value="Galactose-binding domain-like"/>
    <property type="match status" value="1"/>
</dbReference>
<evidence type="ECO:0000256" key="4">
    <source>
        <dbReference type="ARBA" id="ARBA00013303"/>
    </source>
</evidence>
<evidence type="ECO:0000256" key="2">
    <source>
        <dbReference type="ARBA" id="ARBA00007401"/>
    </source>
</evidence>
<keyword evidence="6 8" id="KW-0326">Glycosidase</keyword>
<name>A0A1M7YF12_9FIRM</name>
<dbReference type="FunFam" id="3.20.20.80:FF:000018">
    <property type="entry name" value="Beta-galactosidase"/>
    <property type="match status" value="1"/>
</dbReference>
<evidence type="ECO:0000313" key="10">
    <source>
        <dbReference type="EMBL" id="SHO51176.1"/>
    </source>
</evidence>
<dbReference type="OrthoDB" id="9762066at2"/>
<evidence type="ECO:0000259" key="9">
    <source>
        <dbReference type="SMART" id="SM01038"/>
    </source>
</evidence>
<protein>
    <recommendedName>
        <fullName evidence="4 8">Beta-galactosidase</fullName>
        <ecNumber evidence="3 8">3.2.1.23</ecNumber>
    </recommendedName>
    <alternativeName>
        <fullName evidence="7 8">Lactase</fullName>
    </alternativeName>
</protein>